<dbReference type="AlphaFoldDB" id="A0A7S6UFA9"/>
<dbReference type="InterPro" id="IPR029044">
    <property type="entry name" value="Nucleotide-diphossugar_trans"/>
</dbReference>
<accession>A0A7S6UFA9</accession>
<gene>
    <name evidence="9" type="ORF">INQ41_11055</name>
</gene>
<evidence type="ECO:0000256" key="5">
    <source>
        <dbReference type="ARBA" id="ARBA00022989"/>
    </source>
</evidence>
<keyword evidence="10" id="KW-1185">Reference proteome</keyword>
<keyword evidence="6 7" id="KW-0472">Membrane</keyword>
<feature type="transmembrane region" description="Helical" evidence="7">
    <location>
        <begin position="244"/>
        <end position="267"/>
    </location>
</feature>
<dbReference type="GO" id="GO:0016757">
    <property type="term" value="F:glycosyltransferase activity"/>
    <property type="evidence" value="ECO:0007669"/>
    <property type="project" value="UniProtKB-KW"/>
</dbReference>
<dbReference type="Gene3D" id="3.90.550.10">
    <property type="entry name" value="Spore Coat Polysaccharide Biosynthesis Protein SpsA, Chain A"/>
    <property type="match status" value="1"/>
</dbReference>
<sequence length="327" mass="36241">MTSTPLPAGSEPGNCVELSVVAPVYGCQDCLEDLVDQVQAAATSMAVSFEMILVDDASPDGAWGRIEELSRTRPWLRGLRLSRNFGQHSAISAGIEHATGCWTVVMDCDLQDAPGEIPKLYRKAIYDQLDVVFAQRIDRQDKVLKRLSSWSFFTLLGWLTGVTQDPTTANFGIFHRKVIDAVCEMPERDRSFPLMVRWAGFRTGKLPVQHRARAVGETSYTLRKLLKLSMNIALGYSEKPLRMVAGTGIVCSLVAFVLVGMSLLRWWDGDIEVAGYTSIIGSVWLIGGMVMFCLGVVGLYVGQVFRNVQHRPYYIVADAVNDAREAR</sequence>
<keyword evidence="3 9" id="KW-0808">Transferase</keyword>
<dbReference type="Pfam" id="PF00535">
    <property type="entry name" value="Glycos_transf_2"/>
    <property type="match status" value="1"/>
</dbReference>
<dbReference type="CDD" id="cd04187">
    <property type="entry name" value="DPM1_like_bac"/>
    <property type="match status" value="1"/>
</dbReference>
<keyword evidence="2" id="KW-0328">Glycosyltransferase</keyword>
<evidence type="ECO:0000256" key="7">
    <source>
        <dbReference type="SAM" id="Phobius"/>
    </source>
</evidence>
<dbReference type="InterPro" id="IPR001173">
    <property type="entry name" value="Glyco_trans_2-like"/>
</dbReference>
<feature type="domain" description="Glycosyltransferase 2-like" evidence="8">
    <location>
        <begin position="19"/>
        <end position="151"/>
    </location>
</feature>
<evidence type="ECO:0000256" key="2">
    <source>
        <dbReference type="ARBA" id="ARBA00022676"/>
    </source>
</evidence>
<feature type="transmembrane region" description="Helical" evidence="7">
    <location>
        <begin position="279"/>
        <end position="301"/>
    </location>
</feature>
<proteinExistence type="predicted"/>
<reference evidence="9 10" key="1">
    <citation type="submission" date="2020-10" db="EMBL/GenBank/DDBJ databases">
        <title>complete genome sequencing of Lysobacter sp. H21R20.</title>
        <authorList>
            <person name="Bae J.-W."/>
            <person name="Lee S.-Y."/>
        </authorList>
    </citation>
    <scope>NUCLEOTIDE SEQUENCE [LARGE SCALE GENOMIC DNA]</scope>
    <source>
        <strain evidence="9 10">H21R20</strain>
    </source>
</reference>
<evidence type="ECO:0000259" key="8">
    <source>
        <dbReference type="Pfam" id="PF00535"/>
    </source>
</evidence>
<dbReference type="PANTHER" id="PTHR48090">
    <property type="entry name" value="UNDECAPRENYL-PHOSPHATE 4-DEOXY-4-FORMAMIDO-L-ARABINOSE TRANSFERASE-RELATED"/>
    <property type="match status" value="1"/>
</dbReference>
<name>A0A7S6UFA9_9GAMM</name>
<dbReference type="SUPFAM" id="SSF53448">
    <property type="entry name" value="Nucleotide-diphospho-sugar transferases"/>
    <property type="match status" value="1"/>
</dbReference>
<keyword evidence="4 7" id="KW-0812">Transmembrane</keyword>
<evidence type="ECO:0000313" key="10">
    <source>
        <dbReference type="Proteomes" id="UP000594059"/>
    </source>
</evidence>
<evidence type="ECO:0000256" key="3">
    <source>
        <dbReference type="ARBA" id="ARBA00022679"/>
    </source>
</evidence>
<evidence type="ECO:0000256" key="1">
    <source>
        <dbReference type="ARBA" id="ARBA00004141"/>
    </source>
</evidence>
<evidence type="ECO:0000256" key="6">
    <source>
        <dbReference type="ARBA" id="ARBA00023136"/>
    </source>
</evidence>
<evidence type="ECO:0000313" key="9">
    <source>
        <dbReference type="EMBL" id="QOW19164.1"/>
    </source>
</evidence>
<organism evidence="9 10">
    <name type="scientific">Novilysobacter ciconiae</name>
    <dbReference type="NCBI Taxonomy" id="2781022"/>
    <lineage>
        <taxon>Bacteria</taxon>
        <taxon>Pseudomonadati</taxon>
        <taxon>Pseudomonadota</taxon>
        <taxon>Gammaproteobacteria</taxon>
        <taxon>Lysobacterales</taxon>
        <taxon>Lysobacteraceae</taxon>
        <taxon>Novilysobacter</taxon>
    </lineage>
</organism>
<dbReference type="GO" id="GO:0005886">
    <property type="term" value="C:plasma membrane"/>
    <property type="evidence" value="ECO:0007669"/>
    <property type="project" value="TreeGrafter"/>
</dbReference>
<dbReference type="InterPro" id="IPR050256">
    <property type="entry name" value="Glycosyltransferase_2"/>
</dbReference>
<protein>
    <submittedName>
        <fullName evidence="9">Glycosyltransferase family 2 protein</fullName>
    </submittedName>
</protein>
<dbReference type="Proteomes" id="UP000594059">
    <property type="component" value="Chromosome"/>
</dbReference>
<dbReference type="PANTHER" id="PTHR48090:SF1">
    <property type="entry name" value="PROPHAGE BACTOPRENOL GLUCOSYL TRANSFERASE HOMOLOG"/>
    <property type="match status" value="1"/>
</dbReference>
<comment type="subcellular location">
    <subcellularLocation>
        <location evidence="1">Membrane</location>
        <topology evidence="1">Multi-pass membrane protein</topology>
    </subcellularLocation>
</comment>
<keyword evidence="5 7" id="KW-1133">Transmembrane helix</keyword>
<dbReference type="KEGG" id="lcic:INQ41_11055"/>
<evidence type="ECO:0000256" key="4">
    <source>
        <dbReference type="ARBA" id="ARBA00022692"/>
    </source>
</evidence>
<dbReference type="EMBL" id="CP063656">
    <property type="protein sequence ID" value="QOW19164.1"/>
    <property type="molecule type" value="Genomic_DNA"/>
</dbReference>